<dbReference type="Pfam" id="PF02348">
    <property type="entry name" value="CTP_transf_3"/>
    <property type="match status" value="1"/>
</dbReference>
<evidence type="ECO:0000313" key="1">
    <source>
        <dbReference type="EMBL" id="MDL5033262.1"/>
    </source>
</evidence>
<dbReference type="PANTHER" id="PTHR42866">
    <property type="entry name" value="3-DEOXY-MANNO-OCTULOSONATE CYTIDYLYLTRANSFERASE"/>
    <property type="match status" value="1"/>
</dbReference>
<name>A0ABT7LK64_9BURK</name>
<protein>
    <submittedName>
        <fullName evidence="1">NTP transferase domain-containing protein</fullName>
    </submittedName>
</protein>
<dbReference type="Proteomes" id="UP001238603">
    <property type="component" value="Unassembled WGS sequence"/>
</dbReference>
<evidence type="ECO:0000313" key="2">
    <source>
        <dbReference type="Proteomes" id="UP001238603"/>
    </source>
</evidence>
<keyword evidence="1" id="KW-0808">Transferase</keyword>
<dbReference type="Gene3D" id="3.90.550.10">
    <property type="entry name" value="Spore Coat Polysaccharide Biosynthesis Protein SpsA, Chain A"/>
    <property type="match status" value="1"/>
</dbReference>
<keyword evidence="2" id="KW-1185">Reference proteome</keyword>
<dbReference type="PANTHER" id="PTHR42866:SF1">
    <property type="entry name" value="SPORE COAT POLYSACCHARIDE BIOSYNTHESIS PROTEIN SPSF"/>
    <property type="match status" value="1"/>
</dbReference>
<dbReference type="EMBL" id="JASVDS010000004">
    <property type="protein sequence ID" value="MDL5033262.1"/>
    <property type="molecule type" value="Genomic_DNA"/>
</dbReference>
<sequence length="240" mass="25565">MGEPRPGRVVALVQARMGSSRFPGKMLAPLAGRPLLAWVLERLKRAHRLDALVLATTDLPRDAALVALAQSLGVATFTGSESDVLGRFSQAARQFEADTVVRVCADNPFIDGAVVDELVEFFAASDCDYACNHLDRLGSGYADGFGAEILSAALLHRLDARCTEPRHREHVTIAVWDEGAPWRKAAPPAPPALAQPAMRFDVDEPGHLAALEALALRHGLGLHSTAAEVVAARRKGAVAA</sequence>
<dbReference type="InterPro" id="IPR003329">
    <property type="entry name" value="Cytidylyl_trans"/>
</dbReference>
<dbReference type="SUPFAM" id="SSF53448">
    <property type="entry name" value="Nucleotide-diphospho-sugar transferases"/>
    <property type="match status" value="1"/>
</dbReference>
<comment type="caution">
    <text evidence="1">The sequence shown here is derived from an EMBL/GenBank/DDBJ whole genome shotgun (WGS) entry which is preliminary data.</text>
</comment>
<reference evidence="1 2" key="1">
    <citation type="submission" date="2023-06" db="EMBL/GenBank/DDBJ databases">
        <title>Pelomonas sp. APW6 16S ribosomal RNA gene genome sequencing and assembly.</title>
        <authorList>
            <person name="Woo H."/>
        </authorList>
    </citation>
    <scope>NUCLEOTIDE SEQUENCE [LARGE SCALE GENOMIC DNA]</scope>
    <source>
        <strain evidence="1 2">APW6</strain>
    </source>
</reference>
<organism evidence="1 2">
    <name type="scientific">Roseateles subflavus</name>
    <dbReference type="NCBI Taxonomy" id="3053353"/>
    <lineage>
        <taxon>Bacteria</taxon>
        <taxon>Pseudomonadati</taxon>
        <taxon>Pseudomonadota</taxon>
        <taxon>Betaproteobacteria</taxon>
        <taxon>Burkholderiales</taxon>
        <taxon>Sphaerotilaceae</taxon>
        <taxon>Roseateles</taxon>
    </lineage>
</organism>
<dbReference type="GO" id="GO:0016740">
    <property type="term" value="F:transferase activity"/>
    <property type="evidence" value="ECO:0007669"/>
    <property type="project" value="UniProtKB-KW"/>
</dbReference>
<dbReference type="InterPro" id="IPR029044">
    <property type="entry name" value="Nucleotide-diphossugar_trans"/>
</dbReference>
<dbReference type="RefSeq" id="WP_285983351.1">
    <property type="nucleotide sequence ID" value="NZ_JASVDS010000004.1"/>
</dbReference>
<proteinExistence type="predicted"/>
<gene>
    <name evidence="1" type="ORF">QRD43_15205</name>
</gene>
<accession>A0ABT7LK64</accession>